<sequence length="348" mass="35944">MAAQSRGTTRRILVGASAGAALIGAGALWRSKRSAASRAVGAASNPYLGDPVAAPEVFEVTSADGTAINVHAYGDPSAQPVVLSHGWTCSTVFWHPQVNGLAGDFRVITYDQRGHGRSARGANPLTVDVLADDLSAVLAATVPAGRRAVLVGHSMGGMSVTSLAARYPEQVGEQVGAVLLASTATDHLVDESTLVPLLRKLKTVPDPVGRAILGSTVPMARPLAGTAATRRMIQYAAMAPGSTADEVEFCTRIVAECSGRTRGGWGAAMHGLDLRAGLANLSVPTTVLVGTADRLTPPGHSVRIAGALDSLGHLERLIRLPGIGHMSTVEAPDEVNAEIRRLATRISA</sequence>
<dbReference type="PANTHER" id="PTHR43798">
    <property type="entry name" value="MONOACYLGLYCEROL LIPASE"/>
    <property type="match status" value="1"/>
</dbReference>
<dbReference type="InterPro" id="IPR000639">
    <property type="entry name" value="Epox_hydrolase-like"/>
</dbReference>
<accession>A0ABV9FVH5</accession>
<dbReference type="PRINTS" id="PR00111">
    <property type="entry name" value="ABHYDROLASE"/>
</dbReference>
<feature type="domain" description="AB hydrolase-1" evidence="3">
    <location>
        <begin position="80"/>
        <end position="331"/>
    </location>
</feature>
<dbReference type="InterPro" id="IPR000073">
    <property type="entry name" value="AB_hydrolase_1"/>
</dbReference>
<evidence type="ECO:0000313" key="5">
    <source>
        <dbReference type="Proteomes" id="UP001595914"/>
    </source>
</evidence>
<evidence type="ECO:0000256" key="1">
    <source>
        <dbReference type="ARBA" id="ARBA00022801"/>
    </source>
</evidence>
<dbReference type="Proteomes" id="UP001595914">
    <property type="component" value="Unassembled WGS sequence"/>
</dbReference>
<keyword evidence="5" id="KW-1185">Reference proteome</keyword>
<gene>
    <name evidence="4" type="ORF">ACFO6S_16085</name>
</gene>
<evidence type="ECO:0000313" key="4">
    <source>
        <dbReference type="EMBL" id="MFC4605218.1"/>
    </source>
</evidence>
<reference evidence="5" key="1">
    <citation type="journal article" date="2019" name="Int. J. Syst. Evol. Microbiol.">
        <title>The Global Catalogue of Microorganisms (GCM) 10K type strain sequencing project: providing services to taxonomists for standard genome sequencing and annotation.</title>
        <authorList>
            <consortium name="The Broad Institute Genomics Platform"/>
            <consortium name="The Broad Institute Genome Sequencing Center for Infectious Disease"/>
            <person name="Wu L."/>
            <person name="Ma J."/>
        </authorList>
    </citation>
    <scope>NUCLEOTIDE SEQUENCE [LARGE SCALE GENOMIC DNA]</scope>
    <source>
        <strain evidence="5">CCUG 54520</strain>
    </source>
</reference>
<dbReference type="RefSeq" id="WP_378418622.1">
    <property type="nucleotide sequence ID" value="NZ_JBHSFO010000009.1"/>
</dbReference>
<organism evidence="4 5">
    <name type="scientific">Rhodococcus kronopolitis</name>
    <dbReference type="NCBI Taxonomy" id="1460226"/>
    <lineage>
        <taxon>Bacteria</taxon>
        <taxon>Bacillati</taxon>
        <taxon>Actinomycetota</taxon>
        <taxon>Actinomycetes</taxon>
        <taxon>Mycobacteriales</taxon>
        <taxon>Nocardiaceae</taxon>
        <taxon>Rhodococcus</taxon>
    </lineage>
</organism>
<comment type="caution">
    <text evidence="4">The sequence shown here is derived from an EMBL/GenBank/DDBJ whole genome shotgun (WGS) entry which is preliminary data.</text>
</comment>
<dbReference type="SUPFAM" id="SSF53474">
    <property type="entry name" value="alpha/beta-Hydrolases"/>
    <property type="match status" value="1"/>
</dbReference>
<protein>
    <submittedName>
        <fullName evidence="4">Alpha/beta fold hydrolase</fullName>
    </submittedName>
</protein>
<evidence type="ECO:0000256" key="2">
    <source>
        <dbReference type="SAM" id="Phobius"/>
    </source>
</evidence>
<dbReference type="GO" id="GO:0016787">
    <property type="term" value="F:hydrolase activity"/>
    <property type="evidence" value="ECO:0007669"/>
    <property type="project" value="UniProtKB-KW"/>
</dbReference>
<keyword evidence="2" id="KW-0472">Membrane</keyword>
<keyword evidence="2" id="KW-1133">Transmembrane helix</keyword>
<dbReference type="InterPro" id="IPR050266">
    <property type="entry name" value="AB_hydrolase_sf"/>
</dbReference>
<keyword evidence="1 4" id="KW-0378">Hydrolase</keyword>
<keyword evidence="2" id="KW-0812">Transmembrane</keyword>
<evidence type="ECO:0000259" key="3">
    <source>
        <dbReference type="Pfam" id="PF00561"/>
    </source>
</evidence>
<dbReference type="InterPro" id="IPR029058">
    <property type="entry name" value="AB_hydrolase_fold"/>
</dbReference>
<dbReference type="PANTHER" id="PTHR43798:SF31">
    <property type="entry name" value="AB HYDROLASE SUPERFAMILY PROTEIN YCLE"/>
    <property type="match status" value="1"/>
</dbReference>
<dbReference type="EMBL" id="JBHSFO010000009">
    <property type="protein sequence ID" value="MFC4605218.1"/>
    <property type="molecule type" value="Genomic_DNA"/>
</dbReference>
<dbReference type="Gene3D" id="3.40.50.1820">
    <property type="entry name" value="alpha/beta hydrolase"/>
    <property type="match status" value="1"/>
</dbReference>
<name>A0ABV9FVH5_9NOCA</name>
<dbReference type="PRINTS" id="PR00412">
    <property type="entry name" value="EPOXHYDRLASE"/>
</dbReference>
<dbReference type="Pfam" id="PF00561">
    <property type="entry name" value="Abhydrolase_1"/>
    <property type="match status" value="1"/>
</dbReference>
<proteinExistence type="predicted"/>
<feature type="transmembrane region" description="Helical" evidence="2">
    <location>
        <begin position="12"/>
        <end position="29"/>
    </location>
</feature>